<dbReference type="PANTHER" id="PTHR30055:SF226">
    <property type="entry name" value="HTH-TYPE TRANSCRIPTIONAL REGULATOR PKSA"/>
    <property type="match status" value="1"/>
</dbReference>
<evidence type="ECO:0000256" key="1">
    <source>
        <dbReference type="ARBA" id="ARBA00023125"/>
    </source>
</evidence>
<dbReference type="GO" id="GO:0000976">
    <property type="term" value="F:transcription cis-regulatory region binding"/>
    <property type="evidence" value="ECO:0007669"/>
    <property type="project" value="TreeGrafter"/>
</dbReference>
<dbReference type="GO" id="GO:0003700">
    <property type="term" value="F:DNA-binding transcription factor activity"/>
    <property type="evidence" value="ECO:0007669"/>
    <property type="project" value="TreeGrafter"/>
</dbReference>
<dbReference type="EMBL" id="JMPJ01000026">
    <property type="protein sequence ID" value="KFC84453.1"/>
    <property type="molecule type" value="Genomic_DNA"/>
</dbReference>
<proteinExistence type="predicted"/>
<dbReference type="InterPro" id="IPR001647">
    <property type="entry name" value="HTH_TetR"/>
</dbReference>
<feature type="DNA-binding region" description="H-T-H motif" evidence="2">
    <location>
        <begin position="36"/>
        <end position="55"/>
    </location>
</feature>
<dbReference type="GeneID" id="78379048"/>
<dbReference type="eggNOG" id="COG1309">
    <property type="taxonomic scope" value="Bacteria"/>
</dbReference>
<evidence type="ECO:0000313" key="4">
    <source>
        <dbReference type="EMBL" id="KFC84453.1"/>
    </source>
</evidence>
<dbReference type="AlphaFoldDB" id="A0A085GL58"/>
<dbReference type="Proteomes" id="UP000028640">
    <property type="component" value="Unassembled WGS sequence"/>
</dbReference>
<gene>
    <name evidence="4" type="ORF">GEAM_0705</name>
</gene>
<dbReference type="InterPro" id="IPR009057">
    <property type="entry name" value="Homeodomain-like_sf"/>
</dbReference>
<evidence type="ECO:0000313" key="5">
    <source>
        <dbReference type="Proteomes" id="UP000028640"/>
    </source>
</evidence>
<accession>A0A085GL58</accession>
<dbReference type="Pfam" id="PF00440">
    <property type="entry name" value="TetR_N"/>
    <property type="match status" value="1"/>
</dbReference>
<evidence type="ECO:0000259" key="3">
    <source>
        <dbReference type="PROSITE" id="PS50977"/>
    </source>
</evidence>
<dbReference type="Gene3D" id="1.10.357.10">
    <property type="entry name" value="Tetracycline Repressor, domain 2"/>
    <property type="match status" value="1"/>
</dbReference>
<dbReference type="PRINTS" id="PR00455">
    <property type="entry name" value="HTHTETR"/>
</dbReference>
<dbReference type="PROSITE" id="PS50977">
    <property type="entry name" value="HTH_TETR_2"/>
    <property type="match status" value="1"/>
</dbReference>
<reference evidence="4 5" key="1">
    <citation type="submission" date="2014-05" db="EMBL/GenBank/DDBJ databases">
        <title>ATOL: Assembling a taxonomically balanced genome-scale reconstruction of the evolutionary history of the Enterobacteriaceae.</title>
        <authorList>
            <person name="Plunkett G.III."/>
            <person name="Neeno-Eckwall E.C."/>
            <person name="Glasner J.D."/>
            <person name="Perna N.T."/>
        </authorList>
    </citation>
    <scope>NUCLEOTIDE SEQUENCE [LARGE SCALE GENOMIC DNA]</scope>
    <source>
        <strain evidence="4 5">ATCC 33852</strain>
    </source>
</reference>
<dbReference type="SUPFAM" id="SSF46689">
    <property type="entry name" value="Homeodomain-like"/>
    <property type="match status" value="1"/>
</dbReference>
<feature type="domain" description="HTH tetR-type" evidence="3">
    <location>
        <begin position="13"/>
        <end position="73"/>
    </location>
</feature>
<dbReference type="RefSeq" id="WP_034788343.1">
    <property type="nucleotide sequence ID" value="NZ_JMPJ01000026.1"/>
</dbReference>
<dbReference type="OrthoDB" id="5816932at2"/>
<keyword evidence="1 2" id="KW-0238">DNA-binding</keyword>
<organism evidence="4 5">
    <name type="scientific">Ewingella americana (strain ATCC 33852 / DSM 4580 / CCUG 14506 / JCM 5911 / LMG 7869 / NCTC 12157 / CDC 1468-78)</name>
    <dbReference type="NCBI Taxonomy" id="910964"/>
    <lineage>
        <taxon>Bacteria</taxon>
        <taxon>Pseudomonadati</taxon>
        <taxon>Pseudomonadota</taxon>
        <taxon>Gammaproteobacteria</taxon>
        <taxon>Enterobacterales</taxon>
        <taxon>Yersiniaceae</taxon>
        <taxon>Ewingella</taxon>
    </lineage>
</organism>
<dbReference type="STRING" id="910964.GEAM_0705"/>
<comment type="caution">
    <text evidence="4">The sequence shown here is derived from an EMBL/GenBank/DDBJ whole genome shotgun (WGS) entry which is preliminary data.</text>
</comment>
<sequence length="216" mass="24632">MLPPQDTKEKRICARRDQIIAAARICFRKHGFHGAGMAEIAKLSQLSVGQIYRYFANKEAIIEEIVRRMVAKKIELITGNAHNLLQMAENLANRRIGEFHLTEPRPGEQESPDEQTEIDHALMMEVAAEATRNPLVEKIWRDSECDLFNQAKATMAKAYPHWSDEELNNRVEVVAVICEGTAFRHLTTRHANPQELEKLYKQLFGQLFNPPSPGES</sequence>
<evidence type="ECO:0000256" key="2">
    <source>
        <dbReference type="PROSITE-ProRule" id="PRU00335"/>
    </source>
</evidence>
<protein>
    <submittedName>
        <fullName evidence="4">TetR family transcriptional regulator</fullName>
    </submittedName>
</protein>
<name>A0A085GL58_EWIA3</name>
<dbReference type="PANTHER" id="PTHR30055">
    <property type="entry name" value="HTH-TYPE TRANSCRIPTIONAL REGULATOR RUTR"/>
    <property type="match status" value="1"/>
</dbReference>
<keyword evidence="5" id="KW-1185">Reference proteome</keyword>
<dbReference type="InterPro" id="IPR050109">
    <property type="entry name" value="HTH-type_TetR-like_transc_reg"/>
</dbReference>